<dbReference type="CDD" id="cd03404">
    <property type="entry name" value="SPFH_HflK"/>
    <property type="match status" value="1"/>
</dbReference>
<accession>D5X1Z1</accession>
<evidence type="ECO:0000256" key="5">
    <source>
        <dbReference type="ARBA" id="ARBA00023136"/>
    </source>
</evidence>
<keyword evidence="5 6" id="KW-0472">Membrane</keyword>
<sequence length="439" mass="47766">MFNLNDPRWGKDDGANGQQSNNNQDPNRRPGSGGPPDLDELWRDFNRKLNGLFGKKRGSGNGGSTPPQRPDLYPSAKGMGVGVIILVVIGVLGWLSSGFFIVQEGQQAAVTRFGKLAYITDAGFHWRLPYPFEADEIVNVSQVRSVEVGRGGEVKATGLPESAMLTEDENIVDVRFAVQYRIDNVVDYLYNNRSPDDAVSQAAETAVREVVGNKTLDYVLYEGREQVASDVQVLTQKILDRYKTGIVITTVTLQNVQPPEQVQAAFDDAIKAGQDRERLKNEAQAYANNVIPRAQGTASRLIQDAEAYKAQVVAQAQGDTSRFDQILQQYEKAPQVTRERMYLQTMQDILSSVSKVMVDSRNNNNLLYMPLDKLLQQSAGKAPTSVTAAPAAPTTVPTLPAASVGTAPATADSSASAPDGTAPSSSRTSRDTLRGRNFQ</sequence>
<gene>
    <name evidence="9" type="ordered locus">Tint_1767</name>
</gene>
<dbReference type="STRING" id="75379.Tint_1767"/>
<feature type="domain" description="Band 7" evidence="8">
    <location>
        <begin position="97"/>
        <end position="270"/>
    </location>
</feature>
<feature type="transmembrane region" description="Helical" evidence="6">
    <location>
        <begin position="79"/>
        <end position="102"/>
    </location>
</feature>
<keyword evidence="4 6" id="KW-1133">Transmembrane helix</keyword>
<dbReference type="SMART" id="SM00244">
    <property type="entry name" value="PHB"/>
    <property type="match status" value="1"/>
</dbReference>
<dbReference type="InterPro" id="IPR036013">
    <property type="entry name" value="Band_7/SPFH_dom_sf"/>
</dbReference>
<feature type="compositionally biased region" description="Basic and acidic residues" evidence="7">
    <location>
        <begin position="428"/>
        <end position="439"/>
    </location>
</feature>
<dbReference type="PANTHER" id="PTHR43327:SF2">
    <property type="entry name" value="MODULATOR OF FTSH PROTEASE HFLK"/>
    <property type="match status" value="1"/>
</dbReference>
<evidence type="ECO:0000313" key="9">
    <source>
        <dbReference type="EMBL" id="ADG31137.1"/>
    </source>
</evidence>
<dbReference type="eggNOG" id="COG0330">
    <property type="taxonomic scope" value="Bacteria"/>
</dbReference>
<proteinExistence type="inferred from homology"/>
<protein>
    <recommendedName>
        <fullName evidence="6">Protein HflK</fullName>
    </recommendedName>
</protein>
<dbReference type="AlphaFoldDB" id="D5X1Z1"/>
<dbReference type="InterPro" id="IPR020980">
    <property type="entry name" value="Membrane_HflK_N"/>
</dbReference>
<feature type="compositionally biased region" description="Polar residues" evidence="7">
    <location>
        <begin position="16"/>
        <end position="25"/>
    </location>
</feature>
<evidence type="ECO:0000256" key="6">
    <source>
        <dbReference type="RuleBase" id="RU364113"/>
    </source>
</evidence>
<dbReference type="EMBL" id="CP002021">
    <property type="protein sequence ID" value="ADG31137.1"/>
    <property type="molecule type" value="Genomic_DNA"/>
</dbReference>
<evidence type="ECO:0000256" key="3">
    <source>
        <dbReference type="ARBA" id="ARBA00022692"/>
    </source>
</evidence>
<dbReference type="BioCyc" id="TINT75379:TINT_RS08860-MONOMER"/>
<evidence type="ECO:0000259" key="8">
    <source>
        <dbReference type="SMART" id="SM00244"/>
    </source>
</evidence>
<comment type="subunit">
    <text evidence="6">HflC and HflK may interact to form a multimeric complex.</text>
</comment>
<feature type="region of interest" description="Disordered" evidence="7">
    <location>
        <begin position="385"/>
        <end position="439"/>
    </location>
</feature>
<dbReference type="InterPro" id="IPR050710">
    <property type="entry name" value="Band7/mec-2_domain"/>
</dbReference>
<feature type="compositionally biased region" description="Low complexity" evidence="7">
    <location>
        <begin position="385"/>
        <end position="426"/>
    </location>
</feature>
<evidence type="ECO:0000256" key="4">
    <source>
        <dbReference type="ARBA" id="ARBA00022989"/>
    </source>
</evidence>
<name>D5X1Z1_THIK1</name>
<dbReference type="Gene3D" id="3.30.479.30">
    <property type="entry name" value="Band 7 domain"/>
    <property type="match status" value="1"/>
</dbReference>
<dbReference type="KEGG" id="tin:Tint_1767"/>
<dbReference type="SUPFAM" id="SSF117892">
    <property type="entry name" value="Band 7/SPFH domain"/>
    <property type="match status" value="1"/>
</dbReference>
<comment type="subcellular location">
    <subcellularLocation>
        <location evidence="1">Membrane</location>
        <topology evidence="1">Single-pass membrane protein</topology>
    </subcellularLocation>
</comment>
<evidence type="ECO:0000256" key="2">
    <source>
        <dbReference type="ARBA" id="ARBA00006971"/>
    </source>
</evidence>
<organism evidence="9">
    <name type="scientific">Thiomonas intermedia (strain K12)</name>
    <name type="common">Thiobacillus intermedius</name>
    <dbReference type="NCBI Taxonomy" id="75379"/>
    <lineage>
        <taxon>Bacteria</taxon>
        <taxon>Pseudomonadati</taxon>
        <taxon>Pseudomonadota</taxon>
        <taxon>Betaproteobacteria</taxon>
        <taxon>Burkholderiales</taxon>
        <taxon>Thiomonas</taxon>
    </lineage>
</organism>
<keyword evidence="3 6" id="KW-0812">Transmembrane</keyword>
<dbReference type="GO" id="GO:0016020">
    <property type="term" value="C:membrane"/>
    <property type="evidence" value="ECO:0007669"/>
    <property type="project" value="UniProtKB-SubCell"/>
</dbReference>
<dbReference type="Pfam" id="PF12221">
    <property type="entry name" value="HflK_N"/>
    <property type="match status" value="1"/>
</dbReference>
<comment type="similarity">
    <text evidence="2 6">Belongs to the band 7/mec-2 family. HflK subfamily.</text>
</comment>
<dbReference type="InterPro" id="IPR010201">
    <property type="entry name" value="HflK"/>
</dbReference>
<dbReference type="HOGENOM" id="CLU_039173_2_0_4"/>
<evidence type="ECO:0000256" key="7">
    <source>
        <dbReference type="SAM" id="MobiDB-lite"/>
    </source>
</evidence>
<dbReference type="InterPro" id="IPR001107">
    <property type="entry name" value="Band_7"/>
</dbReference>
<dbReference type="Pfam" id="PF01145">
    <property type="entry name" value="Band_7"/>
    <property type="match status" value="1"/>
</dbReference>
<feature type="region of interest" description="Disordered" evidence="7">
    <location>
        <begin position="1"/>
        <end position="40"/>
    </location>
</feature>
<dbReference type="NCBIfam" id="TIGR01933">
    <property type="entry name" value="hflK"/>
    <property type="match status" value="1"/>
</dbReference>
<dbReference type="PANTHER" id="PTHR43327">
    <property type="entry name" value="STOMATIN-LIKE PROTEIN 2, MITOCHONDRIAL"/>
    <property type="match status" value="1"/>
</dbReference>
<feature type="region of interest" description="Disordered" evidence="7">
    <location>
        <begin position="53"/>
        <end position="73"/>
    </location>
</feature>
<evidence type="ECO:0000256" key="1">
    <source>
        <dbReference type="ARBA" id="ARBA00004167"/>
    </source>
</evidence>
<reference evidence="9" key="1">
    <citation type="submission" date="2010-04" db="EMBL/GenBank/DDBJ databases">
        <title>Complete sequence of Thiomonas intermedia K12.</title>
        <authorList>
            <consortium name="US DOE Joint Genome Institute"/>
            <person name="Lucas S."/>
            <person name="Copeland A."/>
            <person name="Lapidus A."/>
            <person name="Cheng J.-F."/>
            <person name="Bruce D."/>
            <person name="Goodwin L."/>
            <person name="Pitluck S."/>
            <person name="Davenport K."/>
            <person name="Detter J.C."/>
            <person name="Han C."/>
            <person name="Tapia R."/>
            <person name="Land M."/>
            <person name="Hauser L."/>
            <person name="Kyrpides N."/>
            <person name="Ovchinnikova G."/>
            <person name="Kerfeld C.A."/>
            <person name="Cannon G.C."/>
            <person name="Heinhorst S."/>
            <person name="Woyke T."/>
        </authorList>
    </citation>
    <scope>NUCLEOTIDE SEQUENCE [LARGE SCALE GENOMIC DNA]</scope>
    <source>
        <strain evidence="9">K12</strain>
    </source>
</reference>
<comment type="function">
    <text evidence="6">HflC and HflK could encode or regulate a protease.</text>
</comment>